<evidence type="ECO:0000313" key="1">
    <source>
        <dbReference type="EMBL" id="KAL0925611.1"/>
    </source>
</evidence>
<accession>A0ABD0VSU3</accession>
<dbReference type="EMBL" id="JANQDX010000004">
    <property type="protein sequence ID" value="KAL0925611.1"/>
    <property type="molecule type" value="Genomic_DNA"/>
</dbReference>
<keyword evidence="2" id="KW-1185">Reference proteome</keyword>
<proteinExistence type="predicted"/>
<sequence length="139" mass="16106">MLGGNTANQVFPFFLEDNSLYYDSNASTQLRLFGNSFRNDLWRNDELHKSYLILEVGGIWFWIFCLYDVSDIIWFIENESVHILRNLDALVLEINKTPQTIHKVQETTFFTGIALKACLASKTIPFFQYPSTIELQVTA</sequence>
<name>A0ABD0VSU3_DENTH</name>
<organism evidence="1 2">
    <name type="scientific">Dendrobium thyrsiflorum</name>
    <name type="common">Pinecone-like raceme dendrobium</name>
    <name type="synonym">Orchid</name>
    <dbReference type="NCBI Taxonomy" id="117978"/>
    <lineage>
        <taxon>Eukaryota</taxon>
        <taxon>Viridiplantae</taxon>
        <taxon>Streptophyta</taxon>
        <taxon>Embryophyta</taxon>
        <taxon>Tracheophyta</taxon>
        <taxon>Spermatophyta</taxon>
        <taxon>Magnoliopsida</taxon>
        <taxon>Liliopsida</taxon>
        <taxon>Asparagales</taxon>
        <taxon>Orchidaceae</taxon>
        <taxon>Epidendroideae</taxon>
        <taxon>Malaxideae</taxon>
        <taxon>Dendrobiinae</taxon>
        <taxon>Dendrobium</taxon>
    </lineage>
</organism>
<dbReference type="AlphaFoldDB" id="A0ABD0VSU3"/>
<gene>
    <name evidence="1" type="ORF">M5K25_003971</name>
</gene>
<dbReference type="Proteomes" id="UP001552299">
    <property type="component" value="Unassembled WGS sequence"/>
</dbReference>
<reference evidence="1 2" key="1">
    <citation type="journal article" date="2024" name="Plant Biotechnol. J.">
        <title>Dendrobium thyrsiflorum genome and its molecular insights into genes involved in important horticultural traits.</title>
        <authorList>
            <person name="Chen B."/>
            <person name="Wang J.Y."/>
            <person name="Zheng P.J."/>
            <person name="Li K.L."/>
            <person name="Liang Y.M."/>
            <person name="Chen X.F."/>
            <person name="Zhang C."/>
            <person name="Zhao X."/>
            <person name="He X."/>
            <person name="Zhang G.Q."/>
            <person name="Liu Z.J."/>
            <person name="Xu Q."/>
        </authorList>
    </citation>
    <scope>NUCLEOTIDE SEQUENCE [LARGE SCALE GENOMIC DNA]</scope>
    <source>
        <strain evidence="1">GZMU011</strain>
    </source>
</reference>
<comment type="caution">
    <text evidence="1">The sequence shown here is derived from an EMBL/GenBank/DDBJ whole genome shotgun (WGS) entry which is preliminary data.</text>
</comment>
<protein>
    <submittedName>
        <fullName evidence="1">Uncharacterized protein</fullName>
    </submittedName>
</protein>
<evidence type="ECO:0000313" key="2">
    <source>
        <dbReference type="Proteomes" id="UP001552299"/>
    </source>
</evidence>